<feature type="transmembrane region" description="Helical" evidence="6">
    <location>
        <begin position="180"/>
        <end position="200"/>
    </location>
</feature>
<feature type="transmembrane region" description="Helical" evidence="6">
    <location>
        <begin position="207"/>
        <end position="224"/>
    </location>
</feature>
<evidence type="ECO:0000256" key="3">
    <source>
        <dbReference type="ARBA" id="ARBA00022692"/>
    </source>
</evidence>
<sequence>MANQGYNVVNIQEEEGDGLKFQSKCFSPTSASPSGAGAGPSTAPPPYSDIGRLESQPAVPASNSMFNLDYYRQYFNVDTNQVLTRAKASIVPSGSFIDATALTPDLYGPFWIPTTVIFTCFVTSSIAGSIAAYLSQKPYAYDLGVLSFAVTTIYTYVGGMSLAVWLAAKYTGCQASWLELISVYGYGMTVWIPVSVLCVLPYNSLRWLLVIAGAAISGLFIFQNTRQVLARSQHRWTQSLLLIVLGAHAIMALIFKLEFFSYSVEWPSAGTPAPETPAPSF</sequence>
<evidence type="ECO:0000256" key="1">
    <source>
        <dbReference type="ARBA" id="ARBA00004141"/>
    </source>
</evidence>
<organism evidence="9 10">
    <name type="scientific">Thamnocephalis sphaerospora</name>
    <dbReference type="NCBI Taxonomy" id="78915"/>
    <lineage>
        <taxon>Eukaryota</taxon>
        <taxon>Fungi</taxon>
        <taxon>Fungi incertae sedis</taxon>
        <taxon>Zoopagomycota</taxon>
        <taxon>Zoopagomycotina</taxon>
        <taxon>Zoopagomycetes</taxon>
        <taxon>Zoopagales</taxon>
        <taxon>Sigmoideomycetaceae</taxon>
        <taxon>Thamnocephalis</taxon>
    </lineage>
</organism>
<evidence type="ECO:0000256" key="5">
    <source>
        <dbReference type="ARBA" id="ARBA00023136"/>
    </source>
</evidence>
<dbReference type="Pfam" id="PF04893">
    <property type="entry name" value="Yip1"/>
    <property type="match status" value="1"/>
</dbReference>
<dbReference type="Proteomes" id="UP000271241">
    <property type="component" value="Unassembled WGS sequence"/>
</dbReference>
<feature type="region of interest" description="Disordered" evidence="7">
    <location>
        <begin position="22"/>
        <end position="54"/>
    </location>
</feature>
<gene>
    <name evidence="9" type="ORF">THASP1DRAFT_32525</name>
</gene>
<evidence type="ECO:0000256" key="4">
    <source>
        <dbReference type="ARBA" id="ARBA00022989"/>
    </source>
</evidence>
<dbReference type="PANTHER" id="PTHR12822">
    <property type="entry name" value="PROTEIN YIPF"/>
    <property type="match status" value="1"/>
</dbReference>
<evidence type="ECO:0000313" key="9">
    <source>
        <dbReference type="EMBL" id="RKP05637.1"/>
    </source>
</evidence>
<name>A0A4P9XIU4_9FUNG</name>
<keyword evidence="5 6" id="KW-0472">Membrane</keyword>
<dbReference type="PANTHER" id="PTHR12822:SF2">
    <property type="entry name" value="PROTEIN YIPF"/>
    <property type="match status" value="1"/>
</dbReference>
<dbReference type="STRING" id="78915.A0A4P9XIU4"/>
<proteinExistence type="inferred from homology"/>
<dbReference type="OrthoDB" id="10256463at2759"/>
<feature type="compositionally biased region" description="Low complexity" evidence="7">
    <location>
        <begin position="27"/>
        <end position="41"/>
    </location>
</feature>
<dbReference type="EMBL" id="KZ993072">
    <property type="protein sequence ID" value="RKP05637.1"/>
    <property type="molecule type" value="Genomic_DNA"/>
</dbReference>
<keyword evidence="4 6" id="KW-1133">Transmembrane helix</keyword>
<comment type="subcellular location">
    <subcellularLocation>
        <location evidence="6">Golgi apparatus membrane</location>
        <topology evidence="6">Multi-pass membrane protein</topology>
    </subcellularLocation>
    <subcellularLocation>
        <location evidence="1">Membrane</location>
        <topology evidence="1">Multi-pass membrane protein</topology>
    </subcellularLocation>
</comment>
<dbReference type="InterPro" id="IPR039765">
    <property type="entry name" value="Yip5/YIPF1/YIPF2"/>
</dbReference>
<feature type="transmembrane region" description="Helical" evidence="6">
    <location>
        <begin position="146"/>
        <end position="168"/>
    </location>
</feature>
<evidence type="ECO:0000256" key="2">
    <source>
        <dbReference type="ARBA" id="ARBA00010596"/>
    </source>
</evidence>
<evidence type="ECO:0000256" key="7">
    <source>
        <dbReference type="SAM" id="MobiDB-lite"/>
    </source>
</evidence>
<dbReference type="GO" id="GO:0000139">
    <property type="term" value="C:Golgi membrane"/>
    <property type="evidence" value="ECO:0007669"/>
    <property type="project" value="UniProtKB-SubCell"/>
</dbReference>
<dbReference type="GO" id="GO:0016192">
    <property type="term" value="P:vesicle-mediated transport"/>
    <property type="evidence" value="ECO:0007669"/>
    <property type="project" value="InterPro"/>
</dbReference>
<protein>
    <recommendedName>
        <fullName evidence="6">Protein YIP</fullName>
    </recommendedName>
</protein>
<feature type="transmembrane region" description="Helical" evidence="6">
    <location>
        <begin position="236"/>
        <end position="255"/>
    </location>
</feature>
<evidence type="ECO:0000313" key="10">
    <source>
        <dbReference type="Proteomes" id="UP000271241"/>
    </source>
</evidence>
<reference evidence="10" key="1">
    <citation type="journal article" date="2018" name="Nat. Microbiol.">
        <title>Leveraging single-cell genomics to expand the fungal tree of life.</title>
        <authorList>
            <person name="Ahrendt S.R."/>
            <person name="Quandt C.A."/>
            <person name="Ciobanu D."/>
            <person name="Clum A."/>
            <person name="Salamov A."/>
            <person name="Andreopoulos B."/>
            <person name="Cheng J.F."/>
            <person name="Woyke T."/>
            <person name="Pelin A."/>
            <person name="Henrissat B."/>
            <person name="Reynolds N.K."/>
            <person name="Benny G.L."/>
            <person name="Smith M.E."/>
            <person name="James T.Y."/>
            <person name="Grigoriev I.V."/>
        </authorList>
    </citation>
    <scope>NUCLEOTIDE SEQUENCE [LARGE SCALE GENOMIC DNA]</scope>
    <source>
        <strain evidence="10">RSA 1356</strain>
    </source>
</reference>
<feature type="transmembrane region" description="Helical" evidence="6">
    <location>
        <begin position="110"/>
        <end position="134"/>
    </location>
</feature>
<keyword evidence="10" id="KW-1185">Reference proteome</keyword>
<dbReference type="AlphaFoldDB" id="A0A4P9XIU4"/>
<dbReference type="InterPro" id="IPR006977">
    <property type="entry name" value="Yip1_dom"/>
</dbReference>
<dbReference type="GO" id="GO:0031267">
    <property type="term" value="F:small GTPase binding"/>
    <property type="evidence" value="ECO:0007669"/>
    <property type="project" value="InterPro"/>
</dbReference>
<accession>A0A4P9XIU4</accession>
<evidence type="ECO:0000256" key="6">
    <source>
        <dbReference type="RuleBase" id="RU361264"/>
    </source>
</evidence>
<feature type="domain" description="Yip1" evidence="8">
    <location>
        <begin position="94"/>
        <end position="253"/>
    </location>
</feature>
<comment type="similarity">
    <text evidence="2 6">Belongs to the YIP1 family.</text>
</comment>
<keyword evidence="3 6" id="KW-0812">Transmembrane</keyword>
<evidence type="ECO:0000259" key="8">
    <source>
        <dbReference type="Pfam" id="PF04893"/>
    </source>
</evidence>